<keyword evidence="5" id="KW-1185">Reference proteome</keyword>
<accession>A0A396SL80</accession>
<name>A0A396SL80_9BACL</name>
<reference evidence="4 5" key="1">
    <citation type="submission" date="2018-08" db="EMBL/GenBank/DDBJ databases">
        <title>Lysinibacillus sp. YLB-03 draft genome sequence.</title>
        <authorList>
            <person name="Yu L."/>
        </authorList>
    </citation>
    <scope>NUCLEOTIDE SEQUENCE [LARGE SCALE GENOMIC DNA]</scope>
    <source>
        <strain evidence="4 5">YLB-03</strain>
    </source>
</reference>
<dbReference type="EMBL" id="QWEI01000005">
    <property type="protein sequence ID" value="RHW36140.1"/>
    <property type="molecule type" value="Genomic_DNA"/>
</dbReference>
<dbReference type="Proteomes" id="UP000265692">
    <property type="component" value="Unassembled WGS sequence"/>
</dbReference>
<dbReference type="SMART" id="SM00450">
    <property type="entry name" value="RHOD"/>
    <property type="match status" value="2"/>
</dbReference>
<evidence type="ECO:0000259" key="3">
    <source>
        <dbReference type="PROSITE" id="PS50206"/>
    </source>
</evidence>
<keyword evidence="1 4" id="KW-0808">Transferase</keyword>
<keyword evidence="2" id="KW-0677">Repeat</keyword>
<evidence type="ECO:0000313" key="4">
    <source>
        <dbReference type="EMBL" id="RHW36140.1"/>
    </source>
</evidence>
<dbReference type="OrthoDB" id="9770030at2"/>
<feature type="domain" description="Rhodanese" evidence="3">
    <location>
        <begin position="206"/>
        <end position="295"/>
    </location>
</feature>
<evidence type="ECO:0000313" key="5">
    <source>
        <dbReference type="Proteomes" id="UP000265692"/>
    </source>
</evidence>
<sequence>MTTIPLVVDSAWLHERLDDPNLRLLDATTFLSIPNKDGETPGLWSGQDAFDEEHIPNAVFADILKNFSDRNAALPMTIPSREQFVEEIEKLGVGEDTYVVIYDRGALANADVIASYWASRLRWQLKYEGFDNVAILDGGLVKWKLDGYPTTTDKTSYPKGTFNFTRRPELVVNKDQVRKAIDDDSVVLINSLSPADFYGETNTYPRKGHIPTSFNVFFGSHSNPETHLLWDDEKLSKVFSEIGALDTEKTVITYCGGGIAATWNALLLNKLGQENVAIYDGSMNEWAADPSCPLVTGRE</sequence>
<proteinExistence type="predicted"/>
<protein>
    <submittedName>
        <fullName evidence="4">Sulfurtransferase</fullName>
    </submittedName>
</protein>
<dbReference type="InterPro" id="IPR036873">
    <property type="entry name" value="Rhodanese-like_dom_sf"/>
</dbReference>
<dbReference type="AlphaFoldDB" id="A0A396SL80"/>
<dbReference type="PANTHER" id="PTHR11364">
    <property type="entry name" value="THIOSULFATE SULFERTANSFERASE"/>
    <property type="match status" value="1"/>
</dbReference>
<organism evidence="4 5">
    <name type="scientific">Ureibacillus yapensis</name>
    <dbReference type="NCBI Taxonomy" id="2304605"/>
    <lineage>
        <taxon>Bacteria</taxon>
        <taxon>Bacillati</taxon>
        <taxon>Bacillota</taxon>
        <taxon>Bacilli</taxon>
        <taxon>Bacillales</taxon>
        <taxon>Caryophanaceae</taxon>
        <taxon>Ureibacillus</taxon>
    </lineage>
</organism>
<evidence type="ECO:0000256" key="2">
    <source>
        <dbReference type="ARBA" id="ARBA00022737"/>
    </source>
</evidence>
<dbReference type="InterPro" id="IPR045078">
    <property type="entry name" value="TST/MPST-like"/>
</dbReference>
<dbReference type="SUPFAM" id="SSF52821">
    <property type="entry name" value="Rhodanese/Cell cycle control phosphatase"/>
    <property type="match status" value="2"/>
</dbReference>
<dbReference type="PANTHER" id="PTHR11364:SF27">
    <property type="entry name" value="SULFURTRANSFERASE"/>
    <property type="match status" value="1"/>
</dbReference>
<dbReference type="CDD" id="cd01448">
    <property type="entry name" value="TST_Repeat_1"/>
    <property type="match status" value="1"/>
</dbReference>
<dbReference type="CDD" id="cd01449">
    <property type="entry name" value="TST_Repeat_2"/>
    <property type="match status" value="1"/>
</dbReference>
<gene>
    <name evidence="4" type="ORF">D1B33_10895</name>
</gene>
<dbReference type="Pfam" id="PF00581">
    <property type="entry name" value="Rhodanese"/>
    <property type="match status" value="2"/>
</dbReference>
<feature type="domain" description="Rhodanese" evidence="3">
    <location>
        <begin position="18"/>
        <end position="152"/>
    </location>
</feature>
<evidence type="ECO:0000256" key="1">
    <source>
        <dbReference type="ARBA" id="ARBA00022679"/>
    </source>
</evidence>
<dbReference type="GO" id="GO:0004792">
    <property type="term" value="F:thiosulfate-cyanide sulfurtransferase activity"/>
    <property type="evidence" value="ECO:0007669"/>
    <property type="project" value="TreeGrafter"/>
</dbReference>
<dbReference type="InterPro" id="IPR001763">
    <property type="entry name" value="Rhodanese-like_dom"/>
</dbReference>
<dbReference type="Gene3D" id="3.40.250.10">
    <property type="entry name" value="Rhodanese-like domain"/>
    <property type="match status" value="2"/>
</dbReference>
<dbReference type="PROSITE" id="PS50206">
    <property type="entry name" value="RHODANESE_3"/>
    <property type="match status" value="2"/>
</dbReference>
<comment type="caution">
    <text evidence="4">The sequence shown here is derived from an EMBL/GenBank/DDBJ whole genome shotgun (WGS) entry which is preliminary data.</text>
</comment>
<dbReference type="RefSeq" id="WP_118876431.1">
    <property type="nucleotide sequence ID" value="NZ_QWEI01000005.1"/>
</dbReference>